<evidence type="ECO:0008006" key="6">
    <source>
        <dbReference type="Google" id="ProtNLM"/>
    </source>
</evidence>
<dbReference type="PATRIC" id="fig|47853.6.peg.4323"/>
<dbReference type="Pfam" id="PF10739">
    <property type="entry name" value="DUF2550"/>
    <property type="match status" value="1"/>
</dbReference>
<proteinExistence type="predicted"/>
<dbReference type="EMBL" id="JXSX01000002">
    <property type="protein sequence ID" value="KIR63267.1"/>
    <property type="molecule type" value="Genomic_DNA"/>
</dbReference>
<evidence type="ECO:0000313" key="4">
    <source>
        <dbReference type="Proteomes" id="UP000032254"/>
    </source>
</evidence>
<keyword evidence="1" id="KW-1133">Transmembrane helix</keyword>
<dbReference type="AlphaFoldDB" id="A0A0D0UX29"/>
<keyword evidence="4" id="KW-1185">Reference proteome</keyword>
<name>A0A0D0UX29_9ACTN</name>
<keyword evidence="1" id="KW-0812">Transmembrane</keyword>
<evidence type="ECO:0000313" key="2">
    <source>
        <dbReference type="EMBL" id="KIR63267.1"/>
    </source>
</evidence>
<dbReference type="Proteomes" id="UP000199375">
    <property type="component" value="Unassembled WGS sequence"/>
</dbReference>
<protein>
    <recommendedName>
        <fullName evidence="6">DUF2550 domain-containing protein</fullName>
    </recommendedName>
</protein>
<reference evidence="2 4" key="1">
    <citation type="submission" date="2015-01" db="EMBL/GenBank/DDBJ databases">
        <title>Sequencing and annotation of Micromonospora carbonacea strain JXNU-1 genome.</title>
        <authorList>
            <person name="Long Z."/>
            <person name="Huang Y."/>
            <person name="Jiang Y."/>
        </authorList>
    </citation>
    <scope>NUCLEOTIDE SEQUENCE [LARGE SCALE GENOMIC DNA]</scope>
    <source>
        <strain evidence="2 4">JXNU-1</strain>
    </source>
</reference>
<dbReference type="Proteomes" id="UP000032254">
    <property type="component" value="Unassembled WGS sequence"/>
</dbReference>
<organism evidence="2 4">
    <name type="scientific">Micromonospora haikouensis</name>
    <dbReference type="NCBI Taxonomy" id="686309"/>
    <lineage>
        <taxon>Bacteria</taxon>
        <taxon>Bacillati</taxon>
        <taxon>Actinomycetota</taxon>
        <taxon>Actinomycetes</taxon>
        <taxon>Micromonosporales</taxon>
        <taxon>Micromonosporaceae</taxon>
        <taxon>Micromonospora</taxon>
    </lineage>
</organism>
<accession>A0A0D0UX29</accession>
<dbReference type="OrthoDB" id="4793422at2"/>
<dbReference type="GeneID" id="301306470"/>
<feature type="transmembrane region" description="Helical" evidence="1">
    <location>
        <begin position="6"/>
        <end position="23"/>
    </location>
</feature>
<evidence type="ECO:0000256" key="1">
    <source>
        <dbReference type="SAM" id="Phobius"/>
    </source>
</evidence>
<sequence length="151" mass="16738">MEIVEGIGIGVAAVLVALFVLFLRRALVTRSGGIIRLSVRVTTVLDGRGWSPGFGRFAGDELRWYRMFSFALRPKRVLSRKTLVVERRRLPEGQERLSMPADWVILRCASRHVPVEIAMARSTVTGFLSWLEAAPPGAASPRLAPQDWPAA</sequence>
<reference evidence="3 5" key="2">
    <citation type="submission" date="2016-06" db="EMBL/GenBank/DDBJ databases">
        <authorList>
            <person name="Kjaerup R.B."/>
            <person name="Dalgaard T.S."/>
            <person name="Juul-Madsen H.R."/>
        </authorList>
    </citation>
    <scope>NUCLEOTIDE SEQUENCE [LARGE SCALE GENOMIC DNA]</scope>
    <source>
        <strain evidence="3 5">DSM 45626</strain>
    </source>
</reference>
<evidence type="ECO:0000313" key="3">
    <source>
        <dbReference type="EMBL" id="SCE74868.1"/>
    </source>
</evidence>
<accession>A0A1C4UT59</accession>
<dbReference type="InterPro" id="IPR019675">
    <property type="entry name" value="DUF2550"/>
</dbReference>
<evidence type="ECO:0000313" key="5">
    <source>
        <dbReference type="Proteomes" id="UP000199375"/>
    </source>
</evidence>
<gene>
    <name evidence="3" type="ORF">GA0070558_10511</name>
    <name evidence="2" type="ORF">TK50_20675</name>
</gene>
<dbReference type="RefSeq" id="WP_043966062.1">
    <property type="nucleotide sequence ID" value="NZ_CBDREH010000011.1"/>
</dbReference>
<dbReference type="EMBL" id="FMCW01000005">
    <property type="protein sequence ID" value="SCE74868.1"/>
    <property type="molecule type" value="Genomic_DNA"/>
</dbReference>
<keyword evidence="1" id="KW-0472">Membrane</keyword>